<dbReference type="Proteomes" id="UP001183410">
    <property type="component" value="Unassembled WGS sequence"/>
</dbReference>
<sequence>MNAADRYCHWCDATTEELELIDIIGGETGAGWGLHACPPCVQREELVPLNQRPASASTSLSGTPEGRR</sequence>
<feature type="compositionally biased region" description="Polar residues" evidence="1">
    <location>
        <begin position="52"/>
        <end position="62"/>
    </location>
</feature>
<accession>A0ABU2JKR4</accession>
<dbReference type="EMBL" id="JAVREO010000002">
    <property type="protein sequence ID" value="MDT0265572.1"/>
    <property type="molecule type" value="Genomic_DNA"/>
</dbReference>
<keyword evidence="3" id="KW-1185">Reference proteome</keyword>
<name>A0ABU2JKR4_9ACTN</name>
<reference evidence="3" key="1">
    <citation type="submission" date="2023-07" db="EMBL/GenBank/DDBJ databases">
        <title>30 novel species of actinomycetes from the DSMZ collection.</title>
        <authorList>
            <person name="Nouioui I."/>
        </authorList>
    </citation>
    <scope>NUCLEOTIDE SEQUENCE [LARGE SCALE GENOMIC DNA]</scope>
    <source>
        <strain evidence="3">DSM 44915</strain>
    </source>
</reference>
<evidence type="ECO:0008006" key="4">
    <source>
        <dbReference type="Google" id="ProtNLM"/>
    </source>
</evidence>
<gene>
    <name evidence="2" type="ORF">RM844_04620</name>
</gene>
<protein>
    <recommendedName>
        <fullName evidence="4">Small CPxCG-related zinc finger protein</fullName>
    </recommendedName>
</protein>
<dbReference type="RefSeq" id="WP_311665006.1">
    <property type="nucleotide sequence ID" value="NZ_JAVREO010000002.1"/>
</dbReference>
<organism evidence="2 3">
    <name type="scientific">Streptomyces chisholmiae</name>
    <dbReference type="NCBI Taxonomy" id="3075540"/>
    <lineage>
        <taxon>Bacteria</taxon>
        <taxon>Bacillati</taxon>
        <taxon>Actinomycetota</taxon>
        <taxon>Actinomycetes</taxon>
        <taxon>Kitasatosporales</taxon>
        <taxon>Streptomycetaceae</taxon>
        <taxon>Streptomyces</taxon>
    </lineage>
</organism>
<evidence type="ECO:0000313" key="2">
    <source>
        <dbReference type="EMBL" id="MDT0265572.1"/>
    </source>
</evidence>
<evidence type="ECO:0000313" key="3">
    <source>
        <dbReference type="Proteomes" id="UP001183410"/>
    </source>
</evidence>
<comment type="caution">
    <text evidence="2">The sequence shown here is derived from an EMBL/GenBank/DDBJ whole genome shotgun (WGS) entry which is preliminary data.</text>
</comment>
<feature type="region of interest" description="Disordered" evidence="1">
    <location>
        <begin position="48"/>
        <end position="68"/>
    </location>
</feature>
<proteinExistence type="predicted"/>
<evidence type="ECO:0000256" key="1">
    <source>
        <dbReference type="SAM" id="MobiDB-lite"/>
    </source>
</evidence>